<organism evidence="3 4">
    <name type="scientific">Roseimaritima ulvae</name>
    <dbReference type="NCBI Taxonomy" id="980254"/>
    <lineage>
        <taxon>Bacteria</taxon>
        <taxon>Pseudomonadati</taxon>
        <taxon>Planctomycetota</taxon>
        <taxon>Planctomycetia</taxon>
        <taxon>Pirellulales</taxon>
        <taxon>Pirellulaceae</taxon>
        <taxon>Roseimaritima</taxon>
    </lineage>
</organism>
<keyword evidence="4" id="KW-1185">Reference proteome</keyword>
<dbReference type="InterPro" id="IPR025567">
    <property type="entry name" value="DUF4332"/>
</dbReference>
<dbReference type="OrthoDB" id="263385at2"/>
<evidence type="ECO:0000313" key="4">
    <source>
        <dbReference type="Proteomes" id="UP000325286"/>
    </source>
</evidence>
<proteinExistence type="predicted"/>
<reference evidence="3 4" key="1">
    <citation type="submission" date="2019-08" db="EMBL/GenBank/DDBJ databases">
        <title>Deep-cultivation of Planctomycetes and their phenomic and genomic characterization uncovers novel biology.</title>
        <authorList>
            <person name="Wiegand S."/>
            <person name="Jogler M."/>
            <person name="Boedeker C."/>
            <person name="Pinto D."/>
            <person name="Vollmers J."/>
            <person name="Rivas-Marin E."/>
            <person name="Kohn T."/>
            <person name="Peeters S.H."/>
            <person name="Heuer A."/>
            <person name="Rast P."/>
            <person name="Oberbeckmann S."/>
            <person name="Bunk B."/>
            <person name="Jeske O."/>
            <person name="Meyerdierks A."/>
            <person name="Storesund J.E."/>
            <person name="Kallscheuer N."/>
            <person name="Luecker S."/>
            <person name="Lage O.M."/>
            <person name="Pohl T."/>
            <person name="Merkel B.J."/>
            <person name="Hornburger P."/>
            <person name="Mueller R.-W."/>
            <person name="Bruemmer F."/>
            <person name="Labrenz M."/>
            <person name="Spormann A.M."/>
            <person name="Op den Camp H."/>
            <person name="Overmann J."/>
            <person name="Amann R."/>
            <person name="Jetten M.S.M."/>
            <person name="Mascher T."/>
            <person name="Medema M.H."/>
            <person name="Devos D.P."/>
            <person name="Kaster A.-K."/>
            <person name="Ovreas L."/>
            <person name="Rohde M."/>
            <person name="Galperin M.Y."/>
            <person name="Jogler C."/>
        </authorList>
    </citation>
    <scope>NUCLEOTIDE SEQUENCE [LARGE SCALE GENOMIC DNA]</scope>
    <source>
        <strain evidence="3 4">UC8</strain>
    </source>
</reference>
<dbReference type="EMBL" id="CP042914">
    <property type="protein sequence ID" value="QEG39997.1"/>
    <property type="molecule type" value="Genomic_DNA"/>
</dbReference>
<dbReference type="Proteomes" id="UP000325286">
    <property type="component" value="Chromosome"/>
</dbReference>
<feature type="domain" description="DUF4332" evidence="2">
    <location>
        <begin position="123"/>
        <end position="211"/>
    </location>
</feature>
<sequence length="218" mass="24054">MLQRMARYWQRSKPADTPPAPNRLPDTGVQPERQELRRMPAAAASSADTIVFKRMPVPAESLGEAPAEAETLVPPAGVRRKRPLASITLKQLGILDAATRSELEARGVRDAAAFIALPTDSLSPQMSAARLNRLQHAVRMAHTITGMRPWHALLLFAIHRRSPNKLAGESAGTLYRDIKRFAWSSRGQRFLAGRAQPTAEQVQSWIASARARRQRSAA</sequence>
<accession>A0A5B9QLQ0</accession>
<evidence type="ECO:0000259" key="2">
    <source>
        <dbReference type="Pfam" id="PF14229"/>
    </source>
</evidence>
<dbReference type="KEGG" id="rul:UC8_20010"/>
<name>A0A5B9QLQ0_9BACT</name>
<evidence type="ECO:0000313" key="3">
    <source>
        <dbReference type="EMBL" id="QEG39997.1"/>
    </source>
</evidence>
<dbReference type="Pfam" id="PF14229">
    <property type="entry name" value="DUF4332"/>
    <property type="match status" value="1"/>
</dbReference>
<dbReference type="AlphaFoldDB" id="A0A5B9QLQ0"/>
<protein>
    <recommendedName>
        <fullName evidence="2">DUF4332 domain-containing protein</fullName>
    </recommendedName>
</protein>
<gene>
    <name evidence="3" type="ORF">UC8_20010</name>
</gene>
<evidence type="ECO:0000256" key="1">
    <source>
        <dbReference type="SAM" id="MobiDB-lite"/>
    </source>
</evidence>
<dbReference type="RefSeq" id="WP_068140813.1">
    <property type="nucleotide sequence ID" value="NZ_CP042914.1"/>
</dbReference>
<feature type="region of interest" description="Disordered" evidence="1">
    <location>
        <begin position="1"/>
        <end position="28"/>
    </location>
</feature>